<gene>
    <name evidence="1" type="ORF">RVF87_03710</name>
</gene>
<proteinExistence type="predicted"/>
<keyword evidence="2" id="KW-1185">Reference proteome</keyword>
<protein>
    <recommendedName>
        <fullName evidence="3">Molecular chaperone Hsp90</fullName>
    </recommendedName>
</protein>
<organism evidence="1 2">
    <name type="scientific">Gordonia hydrophobica</name>
    <dbReference type="NCBI Taxonomy" id="40516"/>
    <lineage>
        <taxon>Bacteria</taxon>
        <taxon>Bacillati</taxon>
        <taxon>Actinomycetota</taxon>
        <taxon>Actinomycetes</taxon>
        <taxon>Mycobacteriales</taxon>
        <taxon>Gordoniaceae</taxon>
        <taxon>Gordonia</taxon>
    </lineage>
</organism>
<dbReference type="SUPFAM" id="SSF55874">
    <property type="entry name" value="ATPase domain of HSP90 chaperone/DNA topoisomerase II/histidine kinase"/>
    <property type="match status" value="1"/>
</dbReference>
<dbReference type="EMBL" id="CP136137">
    <property type="protein sequence ID" value="WYY08199.1"/>
    <property type="molecule type" value="Genomic_DNA"/>
</dbReference>
<evidence type="ECO:0000313" key="2">
    <source>
        <dbReference type="Proteomes" id="UP001479933"/>
    </source>
</evidence>
<dbReference type="NCBIfam" id="NF047352">
    <property type="entry name" value="P_loop_sacsin"/>
    <property type="match status" value="1"/>
</dbReference>
<dbReference type="Proteomes" id="UP001479933">
    <property type="component" value="Chromosome"/>
</dbReference>
<name>A0ABZ2U5P5_9ACTN</name>
<evidence type="ECO:0008006" key="3">
    <source>
        <dbReference type="Google" id="ProtNLM"/>
    </source>
</evidence>
<dbReference type="RefSeq" id="WP_066166793.1">
    <property type="nucleotide sequence ID" value="NZ_CP136137.1"/>
</dbReference>
<evidence type="ECO:0000313" key="1">
    <source>
        <dbReference type="EMBL" id="WYY08199.1"/>
    </source>
</evidence>
<dbReference type="InterPro" id="IPR036890">
    <property type="entry name" value="HATPase_C_sf"/>
</dbReference>
<accession>A0ABZ2U5P5</accession>
<sequence length="909" mass="96818">MPQRRPDPADRFGTAELREATLSGWAASPTRLAEDAAAEAELLEIGYRDRLFTELCANAADAANAAGSAGTVAIHADGATVRVANTGAPLTADGVRSLTALRVSPKRADVDHGTVGRFGMGFRATSAAARVVIASRSGSIEFDAARSRDAVAERLPGVDASAVPSQRLAWPSAAVPPPGFDTEVSLDLDAERADALVADAAAQAPDLLLELESLERIDVDGRVFARHSDGDQVIVTLDGVEHRRWLQARSPDTRWLVPVQDHRVRPLDRDALRSPTATGIETTLPARLIAHLPLTPDRRDLHPSADVAAAAAGYADLVALVPDEQKHLVIPPPAFTAGRVDAVLREAIRERLADARWVRSAAGAWRAPTRAWVFSGLTDRLAAALGDILEPLAHPDVSDRGTAVLLVGLGARELGLADVAELLAGVDKPPTWWAELYAALADVVVDGRDAEELGALPVPRGDGRMHVGARGLFMIDGLDAVADPPSPTWVPTLAPSAYDPLLERLGLRRISPSEVLDHPGLLGELDVADDHRELADTVLRLLALPDAGPAPGALGVLELRGADGDDWPADELLLPDSPLAAVLVDDSPFGTVADQVVDRYGRDALRLLGVGWGFSVVHDPEPVAPDHDLPDEDLWWDEHEVPPDQLSAVRDLDLVDPDAWPNALELLAADDATAPLLAHGYTRWWLRRFAEIDGSPLRRLRAVDDEALRGLFDPVEVPDAAVGLLAGHEPDDADDVHAWLTTLADEERDIAAGVAARAHAALIAVVATGRVVVADVPQPERVRTISGGVTTDPIVVDAPWWTTVVPADRAVLPGLPPTPRAAAQLAELLDATTASDRYDALPDPDGRPADPDAAESVALLAAAGLEAPRELRLHDDLHVTLTDGASSTRHRVPWWITDDGTVHLSRDRR</sequence>
<reference evidence="1 2" key="1">
    <citation type="journal article" date="2023" name="Virus Evol.">
        <title>Computational host range prediction-The good, the bad, and the ugly.</title>
        <authorList>
            <person name="Howell A.A."/>
            <person name="Versoza C.J."/>
            <person name="Pfeifer S.P."/>
        </authorList>
    </citation>
    <scope>NUCLEOTIDE SEQUENCE [LARGE SCALE GENOMIC DNA]</scope>
    <source>
        <strain evidence="1 2">1610/1b</strain>
    </source>
</reference>